<evidence type="ECO:0000313" key="12">
    <source>
        <dbReference type="Proteomes" id="UP001642482"/>
    </source>
</evidence>
<evidence type="ECO:0000256" key="1">
    <source>
        <dbReference type="ARBA" id="ARBA00022723"/>
    </source>
</evidence>
<feature type="compositionally biased region" description="Low complexity" evidence="9">
    <location>
        <begin position="84"/>
        <end position="97"/>
    </location>
</feature>
<dbReference type="Pfam" id="PF00172">
    <property type="entry name" value="Zn_clus"/>
    <property type="match status" value="1"/>
</dbReference>
<feature type="region of interest" description="Disordered" evidence="9">
    <location>
        <begin position="1"/>
        <end position="131"/>
    </location>
</feature>
<dbReference type="EMBL" id="CAWUHD010000022">
    <property type="protein sequence ID" value="CAK7216960.1"/>
    <property type="molecule type" value="Genomic_DNA"/>
</dbReference>
<keyword evidence="7" id="KW-0539">Nucleus</keyword>
<keyword evidence="12" id="KW-1185">Reference proteome</keyword>
<protein>
    <recommendedName>
        <fullName evidence="10">Zn(2)-C6 fungal-type domain-containing protein</fullName>
    </recommendedName>
</protein>
<dbReference type="Gene3D" id="4.10.240.10">
    <property type="entry name" value="Zn(2)-C6 fungal-type DNA-binding domain"/>
    <property type="match status" value="1"/>
</dbReference>
<feature type="compositionally biased region" description="Low complexity" evidence="9">
    <location>
        <begin position="58"/>
        <end position="73"/>
    </location>
</feature>
<comment type="caution">
    <text evidence="11">The sequence shown here is derived from an EMBL/GenBank/DDBJ whole genome shotgun (WGS) entry which is preliminary data.</text>
</comment>
<dbReference type="SMART" id="SM00066">
    <property type="entry name" value="GAL4"/>
    <property type="match status" value="1"/>
</dbReference>
<comment type="similarity">
    <text evidence="8">Belongs to the xlnR/xlr1 family.</text>
</comment>
<dbReference type="InterPro" id="IPR036864">
    <property type="entry name" value="Zn2-C6_fun-type_DNA-bd_sf"/>
</dbReference>
<dbReference type="PROSITE" id="PS50048">
    <property type="entry name" value="ZN2_CY6_FUNGAL_2"/>
    <property type="match status" value="1"/>
</dbReference>
<sequence length="1014" mass="108162">MADDGLHSPAANIAPNRPSGDPPRTIPRSQSDQNQQEGHGTSSYRSAGADHPTRAHGPPVTTDAAEPDAAPTTRDAKDAEQRKATSPPATDPATDPANRASAPMATQQRTGGSNSSNNSNGNNNTSSTNNGRLTRIRKACDICRLRKVKCDGVSPCKPCQSLGADCTFQYVSRHRGPTSRFAAGNAWSATATANAGANNANNADDSQDVNVNVHDGFGDASDVFASLYVTPQPMTLPQVPPLPEALSSLPQQQTQPLPMYRNDTGMGSSMPPPQSPSSVASATSHRSSASPSLQAVPYSTSFFDAVATNARRSPAAPPGHLHTPHINIYPRMPRPQIHRQPPPKLAQFPSLPQIPLPPAFHQVPPPPPPLPPPPSSQPTLSSDAIAPLHVLELLVDDFFTYIHPLIPFPHEPTFRRRFALTESRQEPGFLALLASMIGTLAASFPRSVRAHLKAKASLTTVPGVPPPASFTRAVAMVACCRDVALSARGAAFYTKPVLSVDDAATSYFLGLAAGYTFDWHLCRRFMAEAMSFVQELGFHRRPPDNDNQNGSAQPAAGAAMLAAMNAIQQASGGGGGPGNTATRRFNHVEDQIGKRIFWILYLAMRSLIQLGATLSETPLPPFNNARPFPDLPAEVDDAYIEPDVIHPQPPGTVSLITGYNKTIQIYATMDPIATMEYACGLHHVPVPAQRAMFIDALQAAKAITDTLPDELYLPLPGNEHNHGGHGHGHNTGHGGTELLYDDLPGYRYYPPAEYDNDTSAYGGTTRRDSTRSNLSNGNSGTGFNPAYSSYGTPGTTSTTANTNTAVRPDDLRLLLGNHPARRRQVQYDIQKTNIYASQLATRSYFVEMYMNLGNDTDSDTLSPMHGERERIVHSLLFVLAAIPQCNMEPNGSALINKIRQVASTLLAAKPSSTTSADDSTRAMEAQLMRFLEILMRLERTGGPAGGAMNSGSMGGLGMPGFGGLAGMGGLGGFGGMGAGMGSDDEEEELRSWASLREEQMRFAANGGFLGLFGV</sequence>
<evidence type="ECO:0000256" key="9">
    <source>
        <dbReference type="SAM" id="MobiDB-lite"/>
    </source>
</evidence>
<dbReference type="Proteomes" id="UP001642482">
    <property type="component" value="Unassembled WGS sequence"/>
</dbReference>
<dbReference type="InterPro" id="IPR051439">
    <property type="entry name" value="XlnR/Xlr1"/>
</dbReference>
<dbReference type="PANTHER" id="PTHR47663:SF1">
    <property type="entry name" value="XYLANOLYTIC TRANSCRIPTIONAL ACTIVATOR XLNR-RELATED"/>
    <property type="match status" value="1"/>
</dbReference>
<evidence type="ECO:0000256" key="7">
    <source>
        <dbReference type="ARBA" id="ARBA00023242"/>
    </source>
</evidence>
<feature type="region of interest" description="Disordered" evidence="9">
    <location>
        <begin position="238"/>
        <end position="293"/>
    </location>
</feature>
<keyword evidence="5" id="KW-0010">Activator</keyword>
<evidence type="ECO:0000256" key="3">
    <source>
        <dbReference type="ARBA" id="ARBA00023015"/>
    </source>
</evidence>
<keyword evidence="3" id="KW-0805">Transcription regulation</keyword>
<accession>A0ABP0BBU9</accession>
<feature type="compositionally biased region" description="Pro residues" evidence="9">
    <location>
        <begin position="352"/>
        <end position="376"/>
    </location>
</feature>
<feature type="compositionally biased region" description="Polar residues" evidence="9">
    <location>
        <begin position="27"/>
        <end position="45"/>
    </location>
</feature>
<dbReference type="CDD" id="cd00067">
    <property type="entry name" value="GAL4"/>
    <property type="match status" value="1"/>
</dbReference>
<dbReference type="InterPro" id="IPR001138">
    <property type="entry name" value="Zn2Cys6_DnaBD"/>
</dbReference>
<dbReference type="InterPro" id="IPR007219">
    <property type="entry name" value="XnlR_reg_dom"/>
</dbReference>
<evidence type="ECO:0000259" key="10">
    <source>
        <dbReference type="PROSITE" id="PS50048"/>
    </source>
</evidence>
<keyword evidence="4" id="KW-0238">DNA-binding</keyword>
<dbReference type="PROSITE" id="PS00463">
    <property type="entry name" value="ZN2_CY6_FUNGAL_1"/>
    <property type="match status" value="1"/>
</dbReference>
<dbReference type="CDD" id="cd12148">
    <property type="entry name" value="fungal_TF_MHR"/>
    <property type="match status" value="1"/>
</dbReference>
<evidence type="ECO:0000256" key="8">
    <source>
        <dbReference type="ARBA" id="ARBA00037990"/>
    </source>
</evidence>
<keyword evidence="1" id="KW-0479">Metal-binding</keyword>
<feature type="compositionally biased region" description="Low complexity" evidence="9">
    <location>
        <begin position="786"/>
        <end position="804"/>
    </location>
</feature>
<dbReference type="PANTHER" id="PTHR47663">
    <property type="entry name" value="XYLANOLYTIC TRANSCRIPTIONAL ACTIVATOR XLNR-RELATED"/>
    <property type="match status" value="1"/>
</dbReference>
<feature type="compositionally biased region" description="Low complexity" evidence="9">
    <location>
        <begin position="276"/>
        <end position="292"/>
    </location>
</feature>
<name>A0ABP0BBU9_9PEZI</name>
<proteinExistence type="inferred from homology"/>
<evidence type="ECO:0000256" key="6">
    <source>
        <dbReference type="ARBA" id="ARBA00023163"/>
    </source>
</evidence>
<feature type="compositionally biased region" description="Basic and acidic residues" evidence="9">
    <location>
        <begin position="74"/>
        <end position="83"/>
    </location>
</feature>
<feature type="domain" description="Zn(2)-C6 fungal-type" evidence="10">
    <location>
        <begin position="139"/>
        <end position="168"/>
    </location>
</feature>
<feature type="compositionally biased region" description="Low complexity" evidence="9">
    <location>
        <begin position="110"/>
        <end position="131"/>
    </location>
</feature>
<dbReference type="Pfam" id="PF04082">
    <property type="entry name" value="Fungal_trans"/>
    <property type="match status" value="1"/>
</dbReference>
<evidence type="ECO:0000256" key="2">
    <source>
        <dbReference type="ARBA" id="ARBA00022833"/>
    </source>
</evidence>
<evidence type="ECO:0000256" key="4">
    <source>
        <dbReference type="ARBA" id="ARBA00023125"/>
    </source>
</evidence>
<feature type="compositionally biased region" description="Low complexity" evidence="9">
    <location>
        <begin position="246"/>
        <end position="258"/>
    </location>
</feature>
<dbReference type="SUPFAM" id="SSF57701">
    <property type="entry name" value="Zn2/Cys6 DNA-binding domain"/>
    <property type="match status" value="1"/>
</dbReference>
<feature type="compositionally biased region" description="Polar residues" evidence="9">
    <location>
        <begin position="771"/>
        <end position="782"/>
    </location>
</feature>
<feature type="region of interest" description="Disordered" evidence="9">
    <location>
        <begin position="311"/>
        <end position="381"/>
    </location>
</feature>
<feature type="region of interest" description="Disordered" evidence="9">
    <location>
        <begin position="714"/>
        <end position="737"/>
    </location>
</feature>
<reference evidence="11 12" key="1">
    <citation type="submission" date="2024-01" db="EMBL/GenBank/DDBJ databases">
        <authorList>
            <person name="Allen C."/>
            <person name="Tagirdzhanova G."/>
        </authorList>
    </citation>
    <scope>NUCLEOTIDE SEQUENCE [LARGE SCALE GENOMIC DNA]</scope>
</reference>
<gene>
    <name evidence="11" type="ORF">SEUCBS140593_003042</name>
</gene>
<evidence type="ECO:0000313" key="11">
    <source>
        <dbReference type="EMBL" id="CAK7216960.1"/>
    </source>
</evidence>
<evidence type="ECO:0000256" key="5">
    <source>
        <dbReference type="ARBA" id="ARBA00023159"/>
    </source>
</evidence>
<organism evidence="11 12">
    <name type="scientific">Sporothrix eucalyptigena</name>
    <dbReference type="NCBI Taxonomy" id="1812306"/>
    <lineage>
        <taxon>Eukaryota</taxon>
        <taxon>Fungi</taxon>
        <taxon>Dikarya</taxon>
        <taxon>Ascomycota</taxon>
        <taxon>Pezizomycotina</taxon>
        <taxon>Sordariomycetes</taxon>
        <taxon>Sordariomycetidae</taxon>
        <taxon>Ophiostomatales</taxon>
        <taxon>Ophiostomataceae</taxon>
        <taxon>Sporothrix</taxon>
    </lineage>
</organism>
<keyword evidence="6" id="KW-0804">Transcription</keyword>
<keyword evidence="2" id="KW-0862">Zinc</keyword>
<feature type="region of interest" description="Disordered" evidence="9">
    <location>
        <begin position="754"/>
        <end position="804"/>
    </location>
</feature>